<dbReference type="InterPro" id="IPR001810">
    <property type="entry name" value="F-box_dom"/>
</dbReference>
<dbReference type="SUPFAM" id="SSF52047">
    <property type="entry name" value="RNI-like"/>
    <property type="match status" value="1"/>
</dbReference>
<feature type="region of interest" description="Disordered" evidence="1">
    <location>
        <begin position="1"/>
        <end position="27"/>
    </location>
</feature>
<evidence type="ECO:0000313" key="4">
    <source>
        <dbReference type="Proteomes" id="UP001642540"/>
    </source>
</evidence>
<dbReference type="EMBL" id="CAXLJM020000068">
    <property type="protein sequence ID" value="CAL8124051.1"/>
    <property type="molecule type" value="Genomic_DNA"/>
</dbReference>
<feature type="domain" description="F-box" evidence="2">
    <location>
        <begin position="109"/>
        <end position="147"/>
    </location>
</feature>
<accession>A0ABP1RA53</accession>
<name>A0ABP1RA53_9HEXA</name>
<proteinExistence type="predicted"/>
<evidence type="ECO:0000313" key="3">
    <source>
        <dbReference type="EMBL" id="CAL8124051.1"/>
    </source>
</evidence>
<feature type="domain" description="F-box" evidence="2">
    <location>
        <begin position="68"/>
        <end position="108"/>
    </location>
</feature>
<dbReference type="Pfam" id="PF00646">
    <property type="entry name" value="F-box"/>
    <property type="match status" value="1"/>
</dbReference>
<dbReference type="CDD" id="cd09917">
    <property type="entry name" value="F-box_SF"/>
    <property type="match status" value="1"/>
</dbReference>
<dbReference type="InterPro" id="IPR036047">
    <property type="entry name" value="F-box-like_dom_sf"/>
</dbReference>
<reference evidence="3 4" key="1">
    <citation type="submission" date="2024-08" db="EMBL/GenBank/DDBJ databases">
        <authorList>
            <person name="Cucini C."/>
            <person name="Frati F."/>
        </authorList>
    </citation>
    <scope>NUCLEOTIDE SEQUENCE [LARGE SCALE GENOMIC DNA]</scope>
</reference>
<protein>
    <recommendedName>
        <fullName evidence="2">F-box domain-containing protein</fullName>
    </recommendedName>
</protein>
<dbReference type="SUPFAM" id="SSF81383">
    <property type="entry name" value="F-box domain"/>
    <property type="match status" value="1"/>
</dbReference>
<keyword evidence="4" id="KW-1185">Reference proteome</keyword>
<dbReference type="Gene3D" id="3.80.10.10">
    <property type="entry name" value="Ribonuclease Inhibitor"/>
    <property type="match status" value="1"/>
</dbReference>
<feature type="compositionally biased region" description="Polar residues" evidence="1">
    <location>
        <begin position="1"/>
        <end position="11"/>
    </location>
</feature>
<comment type="caution">
    <text evidence="3">The sequence shown here is derived from an EMBL/GenBank/DDBJ whole genome shotgun (WGS) entry which is preliminary data.</text>
</comment>
<evidence type="ECO:0000259" key="2">
    <source>
        <dbReference type="SMART" id="SM00256"/>
    </source>
</evidence>
<gene>
    <name evidence="3" type="ORF">ODALV1_LOCUS20437</name>
</gene>
<organism evidence="3 4">
    <name type="scientific">Orchesella dallaii</name>
    <dbReference type="NCBI Taxonomy" id="48710"/>
    <lineage>
        <taxon>Eukaryota</taxon>
        <taxon>Metazoa</taxon>
        <taxon>Ecdysozoa</taxon>
        <taxon>Arthropoda</taxon>
        <taxon>Hexapoda</taxon>
        <taxon>Collembola</taxon>
        <taxon>Entomobryomorpha</taxon>
        <taxon>Entomobryoidea</taxon>
        <taxon>Orchesellidae</taxon>
        <taxon>Orchesellinae</taxon>
        <taxon>Orchesella</taxon>
    </lineage>
</organism>
<sequence>MSNANDTGSNPPTNPIPDPQSTLNSNSISNSMQTLFEIVFVPNNVPESSEDLRTDNDCAAGQDPFGIFDKEVLHKIFAHVTDPDDLKKCTQTCTKWKAWIEKEKHILLLFAEVIGHLKLPKNDLLKCRQVCKGWKKCVDKAYEKNPLHRSYEYMSLSKQENWKHDGIRFSESGQIEKFLDEMGSFTDNPFPGRCIEISYSFTNDEVKRPEPDDNFWPNAEKLLERFGQHVWYAFITYDCGRNNDPFATNVEVNLRNCLAKLPNLKKLYLDPEIFSSVPYLNIDGTQRELGVRQRVMNYFRLNPLEPMKNLETLSLGYSSANYIHYEMLRCNCSTLKRVDFGKYVFNHGFQFPNLEEANIRVETLNNLDQLDCFPVTMKKISIERAYRSRYRNDNPRHSPLSQFSFERVFRKLERFGKTLQLLELDVNLSPPPSAYKPLLPALERLTISVHGCADFLLELKNLKYLVMVKYDSNQWEGTRVKLHGFGNKMYESNIWKLMPALETLVVDECLESRVYQRKNLPMKVVERPKSKTQCVIC</sequence>
<dbReference type="InterPro" id="IPR032675">
    <property type="entry name" value="LRR_dom_sf"/>
</dbReference>
<dbReference type="Proteomes" id="UP001642540">
    <property type="component" value="Unassembled WGS sequence"/>
</dbReference>
<dbReference type="SMART" id="SM00256">
    <property type="entry name" value="FBOX"/>
    <property type="match status" value="2"/>
</dbReference>
<evidence type="ECO:0000256" key="1">
    <source>
        <dbReference type="SAM" id="MobiDB-lite"/>
    </source>
</evidence>